<gene>
    <name evidence="8" type="ORF">MBHS_03760</name>
</gene>
<dbReference type="Proteomes" id="UP000236724">
    <property type="component" value="Unassembled WGS sequence"/>
</dbReference>
<feature type="transmembrane region" description="Helical" evidence="7">
    <location>
        <begin position="77"/>
        <end position="99"/>
    </location>
</feature>
<keyword evidence="4 7" id="KW-0812">Transmembrane</keyword>
<evidence type="ECO:0000313" key="8">
    <source>
        <dbReference type="EMBL" id="SEH07873.1"/>
    </source>
</evidence>
<evidence type="ECO:0000313" key="9">
    <source>
        <dbReference type="Proteomes" id="UP000236724"/>
    </source>
</evidence>
<name>A0A1H6FDZ3_9GAMM</name>
<dbReference type="PANTHER" id="PTHR33452">
    <property type="entry name" value="OXIDOREDUCTASE CATD-RELATED"/>
    <property type="match status" value="1"/>
</dbReference>
<accession>A0A1H6FDZ3</accession>
<comment type="similarity">
    <text evidence="2">Belongs to the DoxX family.</text>
</comment>
<dbReference type="Pfam" id="PF07681">
    <property type="entry name" value="DoxX"/>
    <property type="match status" value="1"/>
</dbReference>
<dbReference type="InterPro" id="IPR051907">
    <property type="entry name" value="DoxX-like_oxidoreductase"/>
</dbReference>
<organism evidence="8 9">
    <name type="scientific">Candidatus Venteria ishoeyi</name>
    <dbReference type="NCBI Taxonomy" id="1899563"/>
    <lineage>
        <taxon>Bacteria</taxon>
        <taxon>Pseudomonadati</taxon>
        <taxon>Pseudomonadota</taxon>
        <taxon>Gammaproteobacteria</taxon>
        <taxon>Thiotrichales</taxon>
        <taxon>Thiotrichaceae</taxon>
        <taxon>Venteria</taxon>
    </lineage>
</organism>
<dbReference type="PANTHER" id="PTHR33452:SF1">
    <property type="entry name" value="INNER MEMBRANE PROTEIN YPHA-RELATED"/>
    <property type="match status" value="1"/>
</dbReference>
<dbReference type="InterPro" id="IPR032808">
    <property type="entry name" value="DoxX"/>
</dbReference>
<evidence type="ECO:0000256" key="5">
    <source>
        <dbReference type="ARBA" id="ARBA00022989"/>
    </source>
</evidence>
<dbReference type="RefSeq" id="WP_103921469.1">
    <property type="nucleotide sequence ID" value="NZ_FMSV02000542.1"/>
</dbReference>
<proteinExistence type="inferred from homology"/>
<keyword evidence="3" id="KW-1003">Cell membrane</keyword>
<protein>
    <submittedName>
        <fullName evidence="8">DoxX</fullName>
    </submittedName>
</protein>
<dbReference type="EMBL" id="FMSV02000542">
    <property type="protein sequence ID" value="SEH07873.1"/>
    <property type="molecule type" value="Genomic_DNA"/>
</dbReference>
<sequence>MINKLIFLYLTAVRGMQTFITPFFDFALRFWVAKIFFMSGLTKIDSWSSTLALFEYEYAVPLLPPHFAAYLGTGAELFFPVLLVIGLFSRFAALSLFIFNLVAMYSYPDLGIAGIKDHMLWGTMLAVTFFHGSGALSLDYWIYRKSNVK</sequence>
<evidence type="ECO:0000256" key="6">
    <source>
        <dbReference type="ARBA" id="ARBA00023136"/>
    </source>
</evidence>
<feature type="transmembrane region" description="Helical" evidence="7">
    <location>
        <begin position="119"/>
        <end position="143"/>
    </location>
</feature>
<comment type="subcellular location">
    <subcellularLocation>
        <location evidence="1">Cell membrane</location>
        <topology evidence="1">Multi-pass membrane protein</topology>
    </subcellularLocation>
</comment>
<reference evidence="8 9" key="1">
    <citation type="submission" date="2016-10" db="EMBL/GenBank/DDBJ databases">
        <authorList>
            <person name="de Groot N.N."/>
        </authorList>
    </citation>
    <scope>NUCLEOTIDE SEQUENCE [LARGE SCALE GENOMIC DNA]</scope>
    <source>
        <strain evidence="8">MBHS1</strain>
    </source>
</reference>
<keyword evidence="9" id="KW-1185">Reference proteome</keyword>
<dbReference type="OrthoDB" id="121744at2"/>
<keyword evidence="5 7" id="KW-1133">Transmembrane helix</keyword>
<evidence type="ECO:0000256" key="3">
    <source>
        <dbReference type="ARBA" id="ARBA00022475"/>
    </source>
</evidence>
<evidence type="ECO:0000256" key="2">
    <source>
        <dbReference type="ARBA" id="ARBA00006679"/>
    </source>
</evidence>
<evidence type="ECO:0000256" key="1">
    <source>
        <dbReference type="ARBA" id="ARBA00004651"/>
    </source>
</evidence>
<dbReference type="AlphaFoldDB" id="A0A1H6FDZ3"/>
<dbReference type="GO" id="GO:0005886">
    <property type="term" value="C:plasma membrane"/>
    <property type="evidence" value="ECO:0007669"/>
    <property type="project" value="UniProtKB-SubCell"/>
</dbReference>
<evidence type="ECO:0000256" key="7">
    <source>
        <dbReference type="SAM" id="Phobius"/>
    </source>
</evidence>
<keyword evidence="6 7" id="KW-0472">Membrane</keyword>
<evidence type="ECO:0000256" key="4">
    <source>
        <dbReference type="ARBA" id="ARBA00022692"/>
    </source>
</evidence>
<feature type="transmembrane region" description="Helical" evidence="7">
    <location>
        <begin position="6"/>
        <end position="28"/>
    </location>
</feature>